<organism evidence="9 10">
    <name type="scientific">Agarivorans gilvus</name>
    <dbReference type="NCBI Taxonomy" id="680279"/>
    <lineage>
        <taxon>Bacteria</taxon>
        <taxon>Pseudomonadati</taxon>
        <taxon>Pseudomonadota</taxon>
        <taxon>Gammaproteobacteria</taxon>
        <taxon>Alteromonadales</taxon>
        <taxon>Alteromonadaceae</taxon>
        <taxon>Agarivorans</taxon>
    </lineage>
</organism>
<dbReference type="PANTHER" id="PTHR12586:SF1">
    <property type="entry name" value="CDP-DIACYLGLYCEROL--GLYCEROL-3-PHOSPHATE 3-PHOSPHATIDYLTRANSFERASE, MITOCHONDRIAL"/>
    <property type="match status" value="1"/>
</dbReference>
<feature type="domain" description="PLD phosphodiesterase" evidence="8">
    <location>
        <begin position="350"/>
        <end position="377"/>
    </location>
</feature>
<evidence type="ECO:0000256" key="5">
    <source>
        <dbReference type="ARBA" id="ARBA00023098"/>
    </source>
</evidence>
<keyword evidence="2" id="KW-0444">Lipid biosynthesis</keyword>
<evidence type="ECO:0000256" key="6">
    <source>
        <dbReference type="ARBA" id="ARBA00023209"/>
    </source>
</evidence>
<evidence type="ECO:0000256" key="2">
    <source>
        <dbReference type="ARBA" id="ARBA00022516"/>
    </source>
</evidence>
<keyword evidence="10" id="KW-1185">Reference proteome</keyword>
<sequence length="449" mass="51311">MSLGVFATDFPLALPQLALNAQNIEVLHQAEQYRQKLLQLIAAARSRIYIVALYLEDDEAGRSIMDALYLAKQQRPQLEVQVMVDWHRAQRGLIGEKSAKGNAAMYQHYQRLFPDLITISGVPVSNRELFGVLHLKGSIIDDTVVYSGASLNDVYLAQGQRYRFDRYLLLSHSRLADTLVNYLDQQLLASNAVSSLSSDRPANTKALKAAIRGLRAGLQREQYRYHPQSLGPQQLAVTPMLGLGSRRNLLNNTIRRLIAHAQQHIILCTPYFNPPRSLKRELSKALRRGVKVNLIVGDKTASDFYRQPQQAFKAIHALPYLYEMNLRQFIQRKQRYIDRGLLTIELWSDVDNSFHVKGLWVDQRYNLLTGNNFNPRAWRLDLENGLLLDDPAGLMAQQNQQELENILSHTTRITSAQDLESLSAYPQPVQRLLKRISRLRADRLLKQLL</sequence>
<dbReference type="SMART" id="SM00155">
    <property type="entry name" value="PLDc"/>
    <property type="match status" value="2"/>
</dbReference>
<keyword evidence="5" id="KW-0443">Lipid metabolism</keyword>
<dbReference type="Proteomes" id="UP000651977">
    <property type="component" value="Unassembled WGS sequence"/>
</dbReference>
<accession>A0ABQ1I7Q5</accession>
<evidence type="ECO:0000259" key="8">
    <source>
        <dbReference type="SMART" id="SM00155"/>
    </source>
</evidence>
<keyword evidence="6" id="KW-0594">Phospholipid biosynthesis</keyword>
<evidence type="ECO:0000256" key="4">
    <source>
        <dbReference type="ARBA" id="ARBA00022737"/>
    </source>
</evidence>
<protein>
    <submittedName>
        <fullName evidence="9">CDP-diacylglycerol--serine O-phosphatidyltransferase</fullName>
    </submittedName>
</protein>
<dbReference type="InterPro" id="IPR016270">
    <property type="entry name" value="PGS1"/>
</dbReference>
<dbReference type="CDD" id="cd09134">
    <property type="entry name" value="PLDc_PSS_G_neg_1"/>
    <property type="match status" value="1"/>
</dbReference>
<dbReference type="CDD" id="cd09136">
    <property type="entry name" value="PLDc_PSS_G_neg_2"/>
    <property type="match status" value="1"/>
</dbReference>
<feature type="domain" description="PLD phosphodiesterase" evidence="8">
    <location>
        <begin position="129"/>
        <end position="155"/>
    </location>
</feature>
<keyword evidence="3" id="KW-0808">Transferase</keyword>
<keyword evidence="4" id="KW-0677">Repeat</keyword>
<evidence type="ECO:0000313" key="10">
    <source>
        <dbReference type="Proteomes" id="UP000651977"/>
    </source>
</evidence>
<dbReference type="PANTHER" id="PTHR12586">
    <property type="entry name" value="CDP-DIACYLGLYCEROL--SERINE O-PHOSPHATIDYLTRANSFERASE"/>
    <property type="match status" value="1"/>
</dbReference>
<evidence type="ECO:0000313" key="9">
    <source>
        <dbReference type="EMBL" id="GGB21464.1"/>
    </source>
</evidence>
<dbReference type="InterPro" id="IPR001736">
    <property type="entry name" value="PLipase_D/transphosphatidylase"/>
</dbReference>
<proteinExistence type="inferred from homology"/>
<comment type="caution">
    <text evidence="9">The sequence shown here is derived from an EMBL/GenBank/DDBJ whole genome shotgun (WGS) entry which is preliminary data.</text>
</comment>
<dbReference type="NCBIfam" id="NF006946">
    <property type="entry name" value="PRK09428.1"/>
    <property type="match status" value="1"/>
</dbReference>
<gene>
    <name evidence="9" type="primary">pssA</name>
    <name evidence="9" type="ORF">GCM10007414_38560</name>
</gene>
<evidence type="ECO:0000256" key="1">
    <source>
        <dbReference type="ARBA" id="ARBA00010682"/>
    </source>
</evidence>
<comment type="similarity">
    <text evidence="1">Belongs to the CDP-alcohol phosphatidyltransferase class-II family.</text>
</comment>
<dbReference type="EMBL" id="BMDY01000042">
    <property type="protein sequence ID" value="GGB21464.1"/>
    <property type="molecule type" value="Genomic_DNA"/>
</dbReference>
<dbReference type="Gene3D" id="3.30.870.10">
    <property type="entry name" value="Endonuclease Chain A"/>
    <property type="match status" value="2"/>
</dbReference>
<evidence type="ECO:0000256" key="7">
    <source>
        <dbReference type="ARBA" id="ARBA00023264"/>
    </source>
</evidence>
<dbReference type="SUPFAM" id="SSF56024">
    <property type="entry name" value="Phospholipase D/nuclease"/>
    <property type="match status" value="2"/>
</dbReference>
<dbReference type="RefSeq" id="WP_055733512.1">
    <property type="nucleotide sequence ID" value="NZ_BMDY01000042.1"/>
</dbReference>
<name>A0ABQ1I7Q5_9ALTE</name>
<dbReference type="InterPro" id="IPR025202">
    <property type="entry name" value="PLD-like_dom"/>
</dbReference>
<dbReference type="PIRSF" id="PIRSF000850">
    <property type="entry name" value="Phospholipase_D_PSS"/>
    <property type="match status" value="1"/>
</dbReference>
<dbReference type="Pfam" id="PF13091">
    <property type="entry name" value="PLDc_2"/>
    <property type="match status" value="2"/>
</dbReference>
<evidence type="ECO:0000256" key="3">
    <source>
        <dbReference type="ARBA" id="ARBA00022679"/>
    </source>
</evidence>
<keyword evidence="7" id="KW-1208">Phospholipid metabolism</keyword>
<reference evidence="10" key="1">
    <citation type="journal article" date="2019" name="Int. J. Syst. Evol. Microbiol.">
        <title>The Global Catalogue of Microorganisms (GCM) 10K type strain sequencing project: providing services to taxonomists for standard genome sequencing and annotation.</title>
        <authorList>
            <consortium name="The Broad Institute Genomics Platform"/>
            <consortium name="The Broad Institute Genome Sequencing Center for Infectious Disease"/>
            <person name="Wu L."/>
            <person name="Ma J."/>
        </authorList>
    </citation>
    <scope>NUCLEOTIDE SEQUENCE [LARGE SCALE GENOMIC DNA]</scope>
    <source>
        <strain evidence="10">CGMCC 1.10131</strain>
    </source>
</reference>